<reference evidence="2 3" key="1">
    <citation type="submission" date="2018-02" db="EMBL/GenBank/DDBJ databases">
        <title>Whole genome sequencing of endophytic bacterium.</title>
        <authorList>
            <person name="Eedara R."/>
            <person name="Podile A.R."/>
        </authorList>
    </citation>
    <scope>NUCLEOTIDE SEQUENCE [LARGE SCALE GENOMIC DNA]</scope>
    <source>
        <strain evidence="2 3">RP1T</strain>
    </source>
</reference>
<comment type="caution">
    <text evidence="2">The sequence shown here is derived from an EMBL/GenBank/DDBJ whole genome shotgun (WGS) entry which is preliminary data.</text>
</comment>
<evidence type="ECO:0000313" key="3">
    <source>
        <dbReference type="Proteomes" id="UP000237682"/>
    </source>
</evidence>
<proteinExistence type="predicted"/>
<dbReference type="RefSeq" id="WP_105860325.1">
    <property type="nucleotide sequence ID" value="NZ_PUEJ01000001.1"/>
</dbReference>
<feature type="region of interest" description="Disordered" evidence="1">
    <location>
        <begin position="73"/>
        <end position="106"/>
    </location>
</feature>
<gene>
    <name evidence="2" type="ORF">C5L14_01865</name>
</gene>
<dbReference type="EMBL" id="PUEJ01000001">
    <property type="protein sequence ID" value="PRH89361.1"/>
    <property type="molecule type" value="Genomic_DNA"/>
</dbReference>
<dbReference type="OrthoDB" id="8079859at2"/>
<dbReference type="AlphaFoldDB" id="A0A2S9QJ41"/>
<name>A0A2S9QJ41_9HYPH</name>
<dbReference type="Proteomes" id="UP000237682">
    <property type="component" value="Unassembled WGS sequence"/>
</dbReference>
<feature type="compositionally biased region" description="Low complexity" evidence="1">
    <location>
        <begin position="83"/>
        <end position="100"/>
    </location>
</feature>
<protein>
    <submittedName>
        <fullName evidence="2">Uncharacterized protein</fullName>
    </submittedName>
</protein>
<evidence type="ECO:0000313" key="2">
    <source>
        <dbReference type="EMBL" id="PRH89361.1"/>
    </source>
</evidence>
<evidence type="ECO:0000256" key="1">
    <source>
        <dbReference type="SAM" id="MobiDB-lite"/>
    </source>
</evidence>
<keyword evidence="3" id="KW-1185">Reference proteome</keyword>
<organism evidence="2 3">
    <name type="scientific">Labrys okinawensis</name>
    <dbReference type="NCBI Taxonomy" id="346911"/>
    <lineage>
        <taxon>Bacteria</taxon>
        <taxon>Pseudomonadati</taxon>
        <taxon>Pseudomonadota</taxon>
        <taxon>Alphaproteobacteria</taxon>
        <taxon>Hyphomicrobiales</taxon>
        <taxon>Xanthobacteraceae</taxon>
        <taxon>Labrys</taxon>
    </lineage>
</organism>
<accession>A0A2S9QJ41</accession>
<sequence length="144" mass="14577">MQLADAAIGAVSAAPTQFQPPQPQANVEHQLFDYLVEMEKSVGKAGLPNDPTALVGGALHSLEGVVQQAQSAFAKNGPQAGLASPASEGSGNAAAGNERAPGQPNTDLTLDRAISFMWAAANVSVAINSVTAATGSVNTLIKQQ</sequence>